<dbReference type="EMBL" id="VXIT01000007">
    <property type="protein sequence ID" value="KAA6411317.1"/>
    <property type="molecule type" value="Genomic_DNA"/>
</dbReference>
<accession>A0A5M8PQS0</accession>
<feature type="compositionally biased region" description="Pro residues" evidence="1">
    <location>
        <begin position="113"/>
        <end position="130"/>
    </location>
</feature>
<organism evidence="2 3">
    <name type="scientific">Lasallia pustulata</name>
    <dbReference type="NCBI Taxonomy" id="136370"/>
    <lineage>
        <taxon>Eukaryota</taxon>
        <taxon>Fungi</taxon>
        <taxon>Dikarya</taxon>
        <taxon>Ascomycota</taxon>
        <taxon>Pezizomycotina</taxon>
        <taxon>Lecanoromycetes</taxon>
        <taxon>OSLEUM clade</taxon>
        <taxon>Umbilicariomycetidae</taxon>
        <taxon>Umbilicariales</taxon>
        <taxon>Umbilicariaceae</taxon>
        <taxon>Lasallia</taxon>
    </lineage>
</organism>
<feature type="region of interest" description="Disordered" evidence="1">
    <location>
        <begin position="81"/>
        <end position="285"/>
    </location>
</feature>
<feature type="compositionally biased region" description="Pro residues" evidence="1">
    <location>
        <begin position="232"/>
        <end position="242"/>
    </location>
</feature>
<dbReference type="Proteomes" id="UP000324767">
    <property type="component" value="Unassembled WGS sequence"/>
</dbReference>
<dbReference type="AlphaFoldDB" id="A0A5M8PQS0"/>
<comment type="caution">
    <text evidence="2">The sequence shown here is derived from an EMBL/GenBank/DDBJ whole genome shotgun (WGS) entry which is preliminary data.</text>
</comment>
<feature type="compositionally biased region" description="Pro residues" evidence="1">
    <location>
        <begin position="90"/>
        <end position="101"/>
    </location>
</feature>
<protein>
    <submittedName>
        <fullName evidence="2">Uncharacterized protein</fullName>
    </submittedName>
</protein>
<reference evidence="2 3" key="1">
    <citation type="submission" date="2019-09" db="EMBL/GenBank/DDBJ databases">
        <title>The hologenome of the rock-dwelling lichen Lasallia pustulata.</title>
        <authorList>
            <person name="Greshake Tzovaras B."/>
            <person name="Segers F."/>
            <person name="Bicker A."/>
            <person name="Dal Grande F."/>
            <person name="Otte J."/>
            <person name="Hankeln T."/>
            <person name="Schmitt I."/>
            <person name="Ebersberger I."/>
        </authorList>
    </citation>
    <scope>NUCLEOTIDE SEQUENCE [LARGE SCALE GENOMIC DNA]</scope>
    <source>
        <strain evidence="2">A1-1</strain>
    </source>
</reference>
<evidence type="ECO:0000313" key="2">
    <source>
        <dbReference type="EMBL" id="KAA6411317.1"/>
    </source>
</evidence>
<evidence type="ECO:0000313" key="3">
    <source>
        <dbReference type="Proteomes" id="UP000324767"/>
    </source>
</evidence>
<proteinExistence type="predicted"/>
<sequence>MPKLRLVRMSHAAFPLRRKMSATRNSIEMRYKYNLYNPSCNPPTNPISNSPSLFLPIFTPLHNLPPPLTHPKQPRAITTTTTTTTHALPTIPPRPRPSPPHPHPRRPLRHPVPGKPDPLPIDPNNPPPRDAGPAHPRSGPSDFRPASYPGQRKPRGQGDGTPQKPRDWKPAQPGDSKPGLSYRLPARRAPTDMRSKLDTTAPPPNKLPGRDDEQAERDRAPELVAASEKWIPAPPPPPPAGLPKPVDGESCAPEECKTAAPELPSAKPPRANGPTLRVRHHRPAA</sequence>
<evidence type="ECO:0000256" key="1">
    <source>
        <dbReference type="SAM" id="MobiDB-lite"/>
    </source>
</evidence>
<gene>
    <name evidence="2" type="ORF">FRX48_04597</name>
</gene>
<feature type="compositionally biased region" description="Basic and acidic residues" evidence="1">
    <location>
        <begin position="208"/>
        <end position="221"/>
    </location>
</feature>
<name>A0A5M8PQS0_9LECA</name>